<sequence>MPTVAPRRWCDVPPPSTPPDCVTPSPPRALARSCSASIPPTAPVWLFGTAKKLHAHPLCGPLVSCFIQISQLVHHTLLQPQWELKNMLCDSEMDMALVDVGHGVHHEIEHLMSCVLVINMEAN</sequence>
<dbReference type="AlphaFoldDB" id="A0A8R7QYQ6"/>
<dbReference type="Gramene" id="TuG1812G0700002858.01.T01">
    <property type="protein sequence ID" value="TuG1812G0700002858.01.T01"/>
    <property type="gene ID" value="TuG1812G0700002858.01"/>
</dbReference>
<dbReference type="Proteomes" id="UP000015106">
    <property type="component" value="Chromosome 7"/>
</dbReference>
<proteinExistence type="predicted"/>
<name>A0A8R7QYQ6_TRIUA</name>
<evidence type="ECO:0000313" key="2">
    <source>
        <dbReference type="Proteomes" id="UP000015106"/>
    </source>
</evidence>
<evidence type="ECO:0000313" key="1">
    <source>
        <dbReference type="EnsemblPlants" id="TuG1812G0700002858.01.T01"/>
    </source>
</evidence>
<reference evidence="1" key="3">
    <citation type="submission" date="2022-06" db="UniProtKB">
        <authorList>
            <consortium name="EnsemblPlants"/>
        </authorList>
    </citation>
    <scope>IDENTIFICATION</scope>
</reference>
<reference evidence="2" key="1">
    <citation type="journal article" date="2013" name="Nature">
        <title>Draft genome of the wheat A-genome progenitor Triticum urartu.</title>
        <authorList>
            <person name="Ling H.Q."/>
            <person name="Zhao S."/>
            <person name="Liu D."/>
            <person name="Wang J."/>
            <person name="Sun H."/>
            <person name="Zhang C."/>
            <person name="Fan H."/>
            <person name="Li D."/>
            <person name="Dong L."/>
            <person name="Tao Y."/>
            <person name="Gao C."/>
            <person name="Wu H."/>
            <person name="Li Y."/>
            <person name="Cui Y."/>
            <person name="Guo X."/>
            <person name="Zheng S."/>
            <person name="Wang B."/>
            <person name="Yu K."/>
            <person name="Liang Q."/>
            <person name="Yang W."/>
            <person name="Lou X."/>
            <person name="Chen J."/>
            <person name="Feng M."/>
            <person name="Jian J."/>
            <person name="Zhang X."/>
            <person name="Luo G."/>
            <person name="Jiang Y."/>
            <person name="Liu J."/>
            <person name="Wang Z."/>
            <person name="Sha Y."/>
            <person name="Zhang B."/>
            <person name="Wu H."/>
            <person name="Tang D."/>
            <person name="Shen Q."/>
            <person name="Xue P."/>
            <person name="Zou S."/>
            <person name="Wang X."/>
            <person name="Liu X."/>
            <person name="Wang F."/>
            <person name="Yang Y."/>
            <person name="An X."/>
            <person name="Dong Z."/>
            <person name="Zhang K."/>
            <person name="Zhang X."/>
            <person name="Luo M.C."/>
            <person name="Dvorak J."/>
            <person name="Tong Y."/>
            <person name="Wang J."/>
            <person name="Yang H."/>
            <person name="Li Z."/>
            <person name="Wang D."/>
            <person name="Zhang A."/>
            <person name="Wang J."/>
        </authorList>
    </citation>
    <scope>NUCLEOTIDE SEQUENCE</scope>
    <source>
        <strain evidence="2">cv. G1812</strain>
    </source>
</reference>
<reference evidence="1" key="2">
    <citation type="submission" date="2018-03" db="EMBL/GenBank/DDBJ databases">
        <title>The Triticum urartu genome reveals the dynamic nature of wheat genome evolution.</title>
        <authorList>
            <person name="Ling H."/>
            <person name="Ma B."/>
            <person name="Shi X."/>
            <person name="Liu H."/>
            <person name="Dong L."/>
            <person name="Sun H."/>
            <person name="Cao Y."/>
            <person name="Gao Q."/>
            <person name="Zheng S."/>
            <person name="Li Y."/>
            <person name="Yu Y."/>
            <person name="Du H."/>
            <person name="Qi M."/>
            <person name="Li Y."/>
            <person name="Yu H."/>
            <person name="Cui Y."/>
            <person name="Wang N."/>
            <person name="Chen C."/>
            <person name="Wu H."/>
            <person name="Zhao Y."/>
            <person name="Zhang J."/>
            <person name="Li Y."/>
            <person name="Zhou W."/>
            <person name="Zhang B."/>
            <person name="Hu W."/>
            <person name="Eijk M."/>
            <person name="Tang J."/>
            <person name="Witsenboer H."/>
            <person name="Zhao S."/>
            <person name="Li Z."/>
            <person name="Zhang A."/>
            <person name="Wang D."/>
            <person name="Liang C."/>
        </authorList>
    </citation>
    <scope>NUCLEOTIDE SEQUENCE [LARGE SCALE GENOMIC DNA]</scope>
    <source>
        <strain evidence="1">cv. G1812</strain>
    </source>
</reference>
<accession>A0A8R7QYQ6</accession>
<organism evidence="1 2">
    <name type="scientific">Triticum urartu</name>
    <name type="common">Red wild einkorn</name>
    <name type="synonym">Crithodium urartu</name>
    <dbReference type="NCBI Taxonomy" id="4572"/>
    <lineage>
        <taxon>Eukaryota</taxon>
        <taxon>Viridiplantae</taxon>
        <taxon>Streptophyta</taxon>
        <taxon>Embryophyta</taxon>
        <taxon>Tracheophyta</taxon>
        <taxon>Spermatophyta</taxon>
        <taxon>Magnoliopsida</taxon>
        <taxon>Liliopsida</taxon>
        <taxon>Poales</taxon>
        <taxon>Poaceae</taxon>
        <taxon>BOP clade</taxon>
        <taxon>Pooideae</taxon>
        <taxon>Triticodae</taxon>
        <taxon>Triticeae</taxon>
        <taxon>Triticinae</taxon>
        <taxon>Triticum</taxon>
    </lineage>
</organism>
<dbReference type="EnsemblPlants" id="TuG1812G0700002858.01.T01">
    <property type="protein sequence ID" value="TuG1812G0700002858.01.T01"/>
    <property type="gene ID" value="TuG1812G0700002858.01"/>
</dbReference>
<keyword evidence="2" id="KW-1185">Reference proteome</keyword>
<protein>
    <submittedName>
        <fullName evidence="1">Uncharacterized protein</fullName>
    </submittedName>
</protein>